<reference evidence="2 3" key="1">
    <citation type="journal article" date="2015" name="Genome Biol. Evol.">
        <title>Phylogenomic analyses indicate that early fungi evolved digesting cell walls of algal ancestors of land plants.</title>
        <authorList>
            <person name="Chang Y."/>
            <person name="Wang S."/>
            <person name="Sekimoto S."/>
            <person name="Aerts A.L."/>
            <person name="Choi C."/>
            <person name="Clum A."/>
            <person name="LaButti K.M."/>
            <person name="Lindquist E.A."/>
            <person name="Yee Ngan C."/>
            <person name="Ohm R.A."/>
            <person name="Salamov A.A."/>
            <person name="Grigoriev I.V."/>
            <person name="Spatafora J.W."/>
            <person name="Berbee M.L."/>
        </authorList>
    </citation>
    <scope>NUCLEOTIDE SEQUENCE [LARGE SCALE GENOMIC DNA]</scope>
    <source>
        <strain evidence="2 3">JEL478</strain>
    </source>
</reference>
<evidence type="ECO:0008006" key="4">
    <source>
        <dbReference type="Google" id="ProtNLM"/>
    </source>
</evidence>
<accession>A0A139APR5</accession>
<evidence type="ECO:0000313" key="2">
    <source>
        <dbReference type="EMBL" id="KXS18644.1"/>
    </source>
</evidence>
<dbReference type="Proteomes" id="UP000070544">
    <property type="component" value="Unassembled WGS sequence"/>
</dbReference>
<feature type="compositionally biased region" description="Polar residues" evidence="1">
    <location>
        <begin position="199"/>
        <end position="210"/>
    </location>
</feature>
<dbReference type="EMBL" id="KQ965741">
    <property type="protein sequence ID" value="KXS18644.1"/>
    <property type="molecule type" value="Genomic_DNA"/>
</dbReference>
<sequence>MSVQSEECGVVSEWIESSGLSVPWENNMCCMEGNKFGMWAFGAEADSTISILCKHAYEGYRIVWIEMDGKHEQTHKLGDIPAELAAMSKLQVLHVPNNNIVNIGHALSSLHRLTSVDLSGNPLMPGMFFDGIFSVRADLTTCDLIAKDGELFYCDEADVPDACLETKANGLTKGDCTILESFERKSEAAVKVQRRHNKPPQSSYHNTHTKTIAAGPPKSTTSTKTAPTAAVSCAQKWCRKTFRDDWTVDRCVKAASAHYGPFHDWEHYPGQRC</sequence>
<feature type="region of interest" description="Disordered" evidence="1">
    <location>
        <begin position="194"/>
        <end position="224"/>
    </location>
</feature>
<protein>
    <recommendedName>
        <fullName evidence="4">L domain-like protein</fullName>
    </recommendedName>
</protein>
<organism evidence="2 3">
    <name type="scientific">Gonapodya prolifera (strain JEL478)</name>
    <name type="common">Monoblepharis prolifera</name>
    <dbReference type="NCBI Taxonomy" id="1344416"/>
    <lineage>
        <taxon>Eukaryota</taxon>
        <taxon>Fungi</taxon>
        <taxon>Fungi incertae sedis</taxon>
        <taxon>Chytridiomycota</taxon>
        <taxon>Chytridiomycota incertae sedis</taxon>
        <taxon>Monoblepharidomycetes</taxon>
        <taxon>Monoblepharidales</taxon>
        <taxon>Gonapodyaceae</taxon>
        <taxon>Gonapodya</taxon>
    </lineage>
</organism>
<dbReference type="OrthoDB" id="1394818at2759"/>
<keyword evidence="3" id="KW-1185">Reference proteome</keyword>
<gene>
    <name evidence="2" type="ORF">M427DRAFT_132586</name>
</gene>
<name>A0A139APR5_GONPJ</name>
<dbReference type="InterPro" id="IPR032675">
    <property type="entry name" value="LRR_dom_sf"/>
</dbReference>
<evidence type="ECO:0000313" key="3">
    <source>
        <dbReference type="Proteomes" id="UP000070544"/>
    </source>
</evidence>
<dbReference type="AlphaFoldDB" id="A0A139APR5"/>
<proteinExistence type="predicted"/>
<dbReference type="Gene3D" id="3.80.10.10">
    <property type="entry name" value="Ribonuclease Inhibitor"/>
    <property type="match status" value="1"/>
</dbReference>
<dbReference type="SUPFAM" id="SSF52058">
    <property type="entry name" value="L domain-like"/>
    <property type="match status" value="1"/>
</dbReference>
<evidence type="ECO:0000256" key="1">
    <source>
        <dbReference type="SAM" id="MobiDB-lite"/>
    </source>
</evidence>